<keyword evidence="13" id="KW-1185">Reference proteome</keyword>
<dbReference type="AlphaFoldDB" id="A0ABD0Y1K6"/>
<evidence type="ECO:0000256" key="6">
    <source>
        <dbReference type="ARBA" id="ARBA00023125"/>
    </source>
</evidence>
<evidence type="ECO:0000256" key="7">
    <source>
        <dbReference type="ARBA" id="ARBA00023155"/>
    </source>
</evidence>
<feature type="domain" description="LIM zinc-binding" evidence="11">
    <location>
        <begin position="2"/>
        <end position="64"/>
    </location>
</feature>
<keyword evidence="4 9" id="KW-0862">Zinc</keyword>
<dbReference type="Pfam" id="PF00412">
    <property type="entry name" value="LIM"/>
    <property type="match status" value="1"/>
</dbReference>
<organism evidence="12 13">
    <name type="scientific">Ranatra chinensis</name>
    <dbReference type="NCBI Taxonomy" id="642074"/>
    <lineage>
        <taxon>Eukaryota</taxon>
        <taxon>Metazoa</taxon>
        <taxon>Ecdysozoa</taxon>
        <taxon>Arthropoda</taxon>
        <taxon>Hexapoda</taxon>
        <taxon>Insecta</taxon>
        <taxon>Pterygota</taxon>
        <taxon>Neoptera</taxon>
        <taxon>Paraneoptera</taxon>
        <taxon>Hemiptera</taxon>
        <taxon>Heteroptera</taxon>
        <taxon>Panheteroptera</taxon>
        <taxon>Nepomorpha</taxon>
        <taxon>Nepidae</taxon>
        <taxon>Ranatrinae</taxon>
        <taxon>Ranatra</taxon>
    </lineage>
</organism>
<dbReference type="CDD" id="cd09377">
    <property type="entry name" value="LIM2_Lhx2_Lhx9"/>
    <property type="match status" value="1"/>
</dbReference>
<gene>
    <name evidence="12" type="ORF">AAG570_004400</name>
</gene>
<dbReference type="PANTHER" id="PTHR24208:SF168">
    <property type="entry name" value="PROTEIN APTEROUS"/>
    <property type="match status" value="1"/>
</dbReference>
<dbReference type="SMART" id="SM00132">
    <property type="entry name" value="LIM"/>
    <property type="match status" value="1"/>
</dbReference>
<evidence type="ECO:0000256" key="4">
    <source>
        <dbReference type="ARBA" id="ARBA00022833"/>
    </source>
</evidence>
<keyword evidence="7" id="KW-0371">Homeobox</keyword>
<reference evidence="12 13" key="1">
    <citation type="submission" date="2024-07" db="EMBL/GenBank/DDBJ databases">
        <title>Chromosome-level genome assembly of the water stick insect Ranatra chinensis (Heteroptera: Nepidae).</title>
        <authorList>
            <person name="Liu X."/>
        </authorList>
    </citation>
    <scope>NUCLEOTIDE SEQUENCE [LARGE SCALE GENOMIC DNA]</scope>
    <source>
        <strain evidence="12">Cailab_2021Rc</strain>
        <tissue evidence="12">Muscle</tissue>
    </source>
</reference>
<evidence type="ECO:0000259" key="11">
    <source>
        <dbReference type="PROSITE" id="PS50023"/>
    </source>
</evidence>
<dbReference type="PROSITE" id="PS50023">
    <property type="entry name" value="LIM_DOMAIN_2"/>
    <property type="match status" value="1"/>
</dbReference>
<feature type="region of interest" description="Disordered" evidence="10">
    <location>
        <begin position="58"/>
        <end position="138"/>
    </location>
</feature>
<dbReference type="InterPro" id="IPR050453">
    <property type="entry name" value="LIM_Homeobox_TF"/>
</dbReference>
<dbReference type="Gene3D" id="2.10.110.10">
    <property type="entry name" value="Cysteine Rich Protein"/>
    <property type="match status" value="1"/>
</dbReference>
<dbReference type="SUPFAM" id="SSF57716">
    <property type="entry name" value="Glucocorticoid receptor-like (DNA-binding domain)"/>
    <property type="match status" value="1"/>
</dbReference>
<dbReference type="PROSITE" id="PS00478">
    <property type="entry name" value="LIM_DOMAIN_1"/>
    <property type="match status" value="1"/>
</dbReference>
<evidence type="ECO:0000256" key="10">
    <source>
        <dbReference type="SAM" id="MobiDB-lite"/>
    </source>
</evidence>
<dbReference type="GO" id="GO:0003677">
    <property type="term" value="F:DNA binding"/>
    <property type="evidence" value="ECO:0007669"/>
    <property type="project" value="UniProtKB-KW"/>
</dbReference>
<proteinExistence type="predicted"/>
<dbReference type="GO" id="GO:0046872">
    <property type="term" value="F:metal ion binding"/>
    <property type="evidence" value="ECO:0007669"/>
    <property type="project" value="UniProtKB-KW"/>
</dbReference>
<keyword evidence="2 9" id="KW-0479">Metal-binding</keyword>
<dbReference type="GO" id="GO:0005634">
    <property type="term" value="C:nucleus"/>
    <property type="evidence" value="ECO:0007669"/>
    <property type="project" value="UniProtKB-SubCell"/>
</dbReference>
<dbReference type="InterPro" id="IPR001781">
    <property type="entry name" value="Znf_LIM"/>
</dbReference>
<evidence type="ECO:0000256" key="5">
    <source>
        <dbReference type="ARBA" id="ARBA00023038"/>
    </source>
</evidence>
<dbReference type="PANTHER" id="PTHR24208">
    <property type="entry name" value="LIM/HOMEOBOX PROTEIN LHX"/>
    <property type="match status" value="1"/>
</dbReference>
<evidence type="ECO:0000256" key="3">
    <source>
        <dbReference type="ARBA" id="ARBA00022737"/>
    </source>
</evidence>
<evidence type="ECO:0000313" key="13">
    <source>
        <dbReference type="Proteomes" id="UP001558652"/>
    </source>
</evidence>
<dbReference type="FunFam" id="2.10.110.10:FF:000136">
    <property type="entry name" value="LIM domain family"/>
    <property type="match status" value="1"/>
</dbReference>
<feature type="compositionally biased region" description="Low complexity" evidence="10">
    <location>
        <begin position="106"/>
        <end position="117"/>
    </location>
</feature>
<dbReference type="EMBL" id="JBFDAA010000016">
    <property type="protein sequence ID" value="KAL1117072.1"/>
    <property type="molecule type" value="Genomic_DNA"/>
</dbReference>
<comment type="subcellular location">
    <subcellularLocation>
        <location evidence="1">Nucleus</location>
    </subcellularLocation>
</comment>
<evidence type="ECO:0000256" key="9">
    <source>
        <dbReference type="PROSITE-ProRule" id="PRU00125"/>
    </source>
</evidence>
<sequence>MKRCGRCQATILSSELVMRARELVFHVHCFSCAVCSTLLTKGDTFGMREGAVLCRLHYTELPPPSPPQLHHHHPFHPQMEPPSPRSSTPASGGRPPSPRDHPRLRPTPSRWPTPSSTELPPPGRRDGPGRGSLKTSKR</sequence>
<evidence type="ECO:0000256" key="8">
    <source>
        <dbReference type="ARBA" id="ARBA00023242"/>
    </source>
</evidence>
<keyword evidence="6" id="KW-0238">DNA-binding</keyword>
<evidence type="ECO:0000313" key="12">
    <source>
        <dbReference type="EMBL" id="KAL1117072.1"/>
    </source>
</evidence>
<comment type="caution">
    <text evidence="12">The sequence shown here is derived from an EMBL/GenBank/DDBJ whole genome shotgun (WGS) entry which is preliminary data.</text>
</comment>
<name>A0ABD0Y1K6_9HEMI</name>
<keyword evidence="5 9" id="KW-0440">LIM domain</keyword>
<dbReference type="Proteomes" id="UP001558652">
    <property type="component" value="Unassembled WGS sequence"/>
</dbReference>
<keyword evidence="8" id="KW-0539">Nucleus</keyword>
<evidence type="ECO:0000256" key="1">
    <source>
        <dbReference type="ARBA" id="ARBA00004123"/>
    </source>
</evidence>
<accession>A0ABD0Y1K6</accession>
<evidence type="ECO:0000256" key="2">
    <source>
        <dbReference type="ARBA" id="ARBA00022723"/>
    </source>
</evidence>
<protein>
    <recommendedName>
        <fullName evidence="11">LIM zinc-binding domain-containing protein</fullName>
    </recommendedName>
</protein>
<keyword evidence="3" id="KW-0677">Repeat</keyword>